<sequence length="310" mass="35275">MLGSDYPKEDAAARLERLASDRISTGLIAHPLSQYAKICPSKHFVTSVIDSGCGSTWRLTPTSQQEESQEEIVFTIHGIILHCELPPILRPFGRSASPRHIKQRLLLAGFNTDTFTTALIGLDRIDDLLRLNIREDVPHKLNTQASGQQAIEISNRYFTSKRMAITEEQIEIPTYVDPKGILESIKGENLVHTTENQVEYYQRVTNSNGVHRFINTNPARIHEGDIVEVQFTITLVEPNMSRQNDSKLAFTTKPILRSITLLDNSFSEIYRNLSINRPRRPCLKRKVGHAEEESTETQERLKRMVIDTEK</sequence>
<proteinExistence type="predicted"/>
<dbReference type="AlphaFoldDB" id="A0AAW0CHJ6"/>
<keyword evidence="2" id="KW-1185">Reference proteome</keyword>
<reference evidence="1 2" key="1">
    <citation type="submission" date="2024-01" db="EMBL/GenBank/DDBJ databases">
        <title>A draft genome for a cacao thread blight-causing isolate of Paramarasmius palmivorus.</title>
        <authorList>
            <person name="Baruah I.K."/>
            <person name="Bukari Y."/>
            <person name="Amoako-Attah I."/>
            <person name="Meinhardt L.W."/>
            <person name="Bailey B.A."/>
            <person name="Cohen S.P."/>
        </authorList>
    </citation>
    <scope>NUCLEOTIDE SEQUENCE [LARGE SCALE GENOMIC DNA]</scope>
    <source>
        <strain evidence="1 2">GH-12</strain>
    </source>
</reference>
<comment type="caution">
    <text evidence="1">The sequence shown here is derived from an EMBL/GenBank/DDBJ whole genome shotgun (WGS) entry which is preliminary data.</text>
</comment>
<organism evidence="1 2">
    <name type="scientific">Paramarasmius palmivorus</name>
    <dbReference type="NCBI Taxonomy" id="297713"/>
    <lineage>
        <taxon>Eukaryota</taxon>
        <taxon>Fungi</taxon>
        <taxon>Dikarya</taxon>
        <taxon>Basidiomycota</taxon>
        <taxon>Agaricomycotina</taxon>
        <taxon>Agaricomycetes</taxon>
        <taxon>Agaricomycetidae</taxon>
        <taxon>Agaricales</taxon>
        <taxon>Marasmiineae</taxon>
        <taxon>Marasmiaceae</taxon>
        <taxon>Paramarasmius</taxon>
    </lineage>
</organism>
<name>A0AAW0CHJ6_9AGAR</name>
<evidence type="ECO:0000313" key="1">
    <source>
        <dbReference type="EMBL" id="KAK7037326.1"/>
    </source>
</evidence>
<evidence type="ECO:0000313" key="2">
    <source>
        <dbReference type="Proteomes" id="UP001383192"/>
    </source>
</evidence>
<accession>A0AAW0CHJ6</accession>
<gene>
    <name evidence="1" type="ORF">VNI00_011317</name>
</gene>
<dbReference type="Proteomes" id="UP001383192">
    <property type="component" value="Unassembled WGS sequence"/>
</dbReference>
<protein>
    <submittedName>
        <fullName evidence="1">Uncharacterized protein</fullName>
    </submittedName>
</protein>
<dbReference type="EMBL" id="JAYKXP010000048">
    <property type="protein sequence ID" value="KAK7037326.1"/>
    <property type="molecule type" value="Genomic_DNA"/>
</dbReference>